<reference evidence="2" key="1">
    <citation type="journal article" date="2023" name="Proc. Natl. Acad. Sci. U.S.A.">
        <title>Genomic and structural basis for evolution of tropane alkaloid biosynthesis.</title>
        <authorList>
            <person name="Wanga Y.-J."/>
            <person name="Taina T."/>
            <person name="Yua J.-Y."/>
            <person name="Lia J."/>
            <person name="Xua B."/>
            <person name="Chenc J."/>
            <person name="D'Auriad J.C."/>
            <person name="Huanga J.-P."/>
            <person name="Huanga S.-X."/>
        </authorList>
    </citation>
    <scope>NUCLEOTIDE SEQUENCE [LARGE SCALE GENOMIC DNA]</scope>
    <source>
        <strain evidence="2">cv. KIB-2019</strain>
    </source>
</reference>
<comment type="caution">
    <text evidence="1">The sequence shown here is derived from an EMBL/GenBank/DDBJ whole genome shotgun (WGS) entry which is preliminary data.</text>
</comment>
<dbReference type="EMBL" id="JAJAGQ010000003">
    <property type="protein sequence ID" value="KAJ8568926.1"/>
    <property type="molecule type" value="Genomic_DNA"/>
</dbReference>
<sequence length="161" mass="17617">MMDYTRLEYVDHPDPIDTSVPASTSVPKVLAPTTEIVPVTSVATSSASATGPFILAHGVILIRLAKDKVTKLVEEFPSYIKEAIHTTLVPHKANLEAVREEQKSIRAQLQSIELRLRRIDGGGEKGLPAIRSELQRILAWMSALDPPEIVLARPILPPVAE</sequence>
<organism evidence="1 2">
    <name type="scientific">Anisodus acutangulus</name>
    <dbReference type="NCBI Taxonomy" id="402998"/>
    <lineage>
        <taxon>Eukaryota</taxon>
        <taxon>Viridiplantae</taxon>
        <taxon>Streptophyta</taxon>
        <taxon>Embryophyta</taxon>
        <taxon>Tracheophyta</taxon>
        <taxon>Spermatophyta</taxon>
        <taxon>Magnoliopsida</taxon>
        <taxon>eudicotyledons</taxon>
        <taxon>Gunneridae</taxon>
        <taxon>Pentapetalae</taxon>
        <taxon>asterids</taxon>
        <taxon>lamiids</taxon>
        <taxon>Solanales</taxon>
        <taxon>Solanaceae</taxon>
        <taxon>Solanoideae</taxon>
        <taxon>Hyoscyameae</taxon>
        <taxon>Anisodus</taxon>
    </lineage>
</organism>
<dbReference type="Proteomes" id="UP001152561">
    <property type="component" value="Unassembled WGS sequence"/>
</dbReference>
<protein>
    <submittedName>
        <fullName evidence="1">Uncharacterized protein</fullName>
    </submittedName>
</protein>
<gene>
    <name evidence="1" type="ORF">K7X08_032663</name>
</gene>
<name>A0A9Q1MY73_9SOLA</name>
<evidence type="ECO:0000313" key="1">
    <source>
        <dbReference type="EMBL" id="KAJ8568926.1"/>
    </source>
</evidence>
<proteinExistence type="predicted"/>
<keyword evidence="2" id="KW-1185">Reference proteome</keyword>
<accession>A0A9Q1MY73</accession>
<dbReference type="AlphaFoldDB" id="A0A9Q1MY73"/>
<evidence type="ECO:0000313" key="2">
    <source>
        <dbReference type="Proteomes" id="UP001152561"/>
    </source>
</evidence>